<protein>
    <recommendedName>
        <fullName evidence="4">Prolactin receptor</fullName>
    </recommendedName>
</protein>
<organism evidence="2 3">
    <name type="scientific">Characodon lateralis</name>
    <dbReference type="NCBI Taxonomy" id="208331"/>
    <lineage>
        <taxon>Eukaryota</taxon>
        <taxon>Metazoa</taxon>
        <taxon>Chordata</taxon>
        <taxon>Craniata</taxon>
        <taxon>Vertebrata</taxon>
        <taxon>Euteleostomi</taxon>
        <taxon>Actinopterygii</taxon>
        <taxon>Neopterygii</taxon>
        <taxon>Teleostei</taxon>
        <taxon>Neoteleostei</taxon>
        <taxon>Acanthomorphata</taxon>
        <taxon>Ovalentaria</taxon>
        <taxon>Atherinomorphae</taxon>
        <taxon>Cyprinodontiformes</taxon>
        <taxon>Goodeidae</taxon>
        <taxon>Characodon</taxon>
    </lineage>
</organism>
<feature type="compositionally biased region" description="Polar residues" evidence="1">
    <location>
        <begin position="59"/>
        <end position="72"/>
    </location>
</feature>
<dbReference type="EMBL" id="JAHUTJ010004982">
    <property type="protein sequence ID" value="MED6266013.1"/>
    <property type="molecule type" value="Genomic_DNA"/>
</dbReference>
<proteinExistence type="predicted"/>
<evidence type="ECO:0000313" key="2">
    <source>
        <dbReference type="EMBL" id="MED6266013.1"/>
    </source>
</evidence>
<feature type="region of interest" description="Disordered" evidence="1">
    <location>
        <begin position="14"/>
        <end position="81"/>
    </location>
</feature>
<feature type="compositionally biased region" description="Polar residues" evidence="1">
    <location>
        <begin position="14"/>
        <end position="31"/>
    </location>
</feature>
<accession>A0ABU7CSU4</accession>
<evidence type="ECO:0000313" key="3">
    <source>
        <dbReference type="Proteomes" id="UP001352852"/>
    </source>
</evidence>
<name>A0ABU7CSU4_9TELE</name>
<reference evidence="2 3" key="1">
    <citation type="submission" date="2021-06" db="EMBL/GenBank/DDBJ databases">
        <authorList>
            <person name="Palmer J.M."/>
        </authorList>
    </citation>
    <scope>NUCLEOTIDE SEQUENCE [LARGE SCALE GENOMIC DNA]</scope>
    <source>
        <strain evidence="2 3">CL_MEX2019</strain>
        <tissue evidence="2">Muscle</tissue>
    </source>
</reference>
<dbReference type="Proteomes" id="UP001352852">
    <property type="component" value="Unassembled WGS sequence"/>
</dbReference>
<evidence type="ECO:0008006" key="4">
    <source>
        <dbReference type="Google" id="ProtNLM"/>
    </source>
</evidence>
<evidence type="ECO:0000256" key="1">
    <source>
        <dbReference type="SAM" id="MobiDB-lite"/>
    </source>
</evidence>
<gene>
    <name evidence="2" type="ORF">CHARACLAT_031264</name>
</gene>
<keyword evidence="3" id="KW-1185">Reference proteome</keyword>
<sequence length="107" mass="11924">MFYIHSGAYLQQSMGERQVASPSQGNTQTTKHTPKGNLESSVNLTGMSLDCERKPEYPMSTTHALGEHTNSMQKDRRPGVEHRSFLLQSNSDTNCATTQPHSKLVIF</sequence>
<comment type="caution">
    <text evidence="2">The sequence shown here is derived from an EMBL/GenBank/DDBJ whole genome shotgun (WGS) entry which is preliminary data.</text>
</comment>